<dbReference type="InterPro" id="IPR037522">
    <property type="entry name" value="HD_GYP_dom"/>
</dbReference>
<proteinExistence type="predicted"/>
<dbReference type="EMBL" id="JAUOZS010000001">
    <property type="protein sequence ID" value="MDT8901267.1"/>
    <property type="molecule type" value="Genomic_DNA"/>
</dbReference>
<dbReference type="InterPro" id="IPR006674">
    <property type="entry name" value="HD_domain"/>
</dbReference>
<dbReference type="PROSITE" id="PS51832">
    <property type="entry name" value="HD_GYP"/>
    <property type="match status" value="1"/>
</dbReference>
<evidence type="ECO:0000259" key="1">
    <source>
        <dbReference type="PROSITE" id="PS51831"/>
    </source>
</evidence>
<dbReference type="EC" id="3.1.4.-" evidence="3"/>
<protein>
    <submittedName>
        <fullName evidence="3">HD-GYP domain-containing protein</fullName>
        <ecNumber evidence="3">3.1.4.-</ecNumber>
    </submittedName>
</protein>
<feature type="domain" description="HD-GYP" evidence="2">
    <location>
        <begin position="105"/>
        <end position="301"/>
    </location>
</feature>
<dbReference type="Gene3D" id="1.10.3210.10">
    <property type="entry name" value="Hypothetical protein af1432"/>
    <property type="match status" value="1"/>
</dbReference>
<keyword evidence="3" id="KW-0378">Hydrolase</keyword>
<keyword evidence="4" id="KW-1185">Reference proteome</keyword>
<dbReference type="RefSeq" id="WP_413779783.1">
    <property type="nucleotide sequence ID" value="NZ_JAUOZS010000001.1"/>
</dbReference>
<reference evidence="3 4" key="1">
    <citation type="submission" date="2023-07" db="EMBL/GenBank/DDBJ databases">
        <title>The novel representative of Negativicutes class, Anaeroselena agilis gen. nov. sp. nov.</title>
        <authorList>
            <person name="Prokofeva M.I."/>
            <person name="Elcheninov A.G."/>
            <person name="Klyukina A."/>
            <person name="Kublanov I.V."/>
            <person name="Frolov E.N."/>
            <person name="Podosokorskaya O.A."/>
        </authorList>
    </citation>
    <scope>NUCLEOTIDE SEQUENCE [LARGE SCALE GENOMIC DNA]</scope>
    <source>
        <strain evidence="3 4">4137-cl</strain>
    </source>
</reference>
<organism evidence="3 4">
    <name type="scientific">Anaeroselena agilis</name>
    <dbReference type="NCBI Taxonomy" id="3063788"/>
    <lineage>
        <taxon>Bacteria</taxon>
        <taxon>Bacillati</taxon>
        <taxon>Bacillota</taxon>
        <taxon>Negativicutes</taxon>
        <taxon>Acetonemataceae</taxon>
        <taxon>Anaeroselena</taxon>
    </lineage>
</organism>
<name>A0ABU3NWT2_9FIRM</name>
<sequence length="354" mass="39659">MRRILLDNVTSGMKLAKPLFTADGKILLNAGLELKDRYIERLRNLEVTYVYIEDELTADIDIPDVVSEQARVEAVATAKQVMDQIKLGRKVDAGEAKKIANTLVDELCRNHGALVNFTDMRTKADYLFSHSVNVCILATMTGISLGYDELRLRDLGVGALLHDVGKLLVPPEILNKTERLTLAELDEVRRHPQYGFDILRKNPDVSLMSAHCAFQHHERYDGSGYPRSLANKEIHQFAQIVALADVYDALTSDATYRKAVPVYEALAIITKAAGTYFDPELVDHFAGNIAPYPIGSVVRLSNNHIGVVVDISNEYKTKPVVRVIADEQKRRMNRLVEIDLSKNSRLYIADVAER</sequence>
<evidence type="ECO:0000313" key="3">
    <source>
        <dbReference type="EMBL" id="MDT8901267.1"/>
    </source>
</evidence>
<dbReference type="CDD" id="cd00077">
    <property type="entry name" value="HDc"/>
    <property type="match status" value="1"/>
</dbReference>
<dbReference type="Pfam" id="PF13487">
    <property type="entry name" value="HD_5"/>
    <property type="match status" value="1"/>
</dbReference>
<evidence type="ECO:0000259" key="2">
    <source>
        <dbReference type="PROSITE" id="PS51832"/>
    </source>
</evidence>
<dbReference type="Proteomes" id="UP001254848">
    <property type="component" value="Unassembled WGS sequence"/>
</dbReference>
<dbReference type="InterPro" id="IPR003607">
    <property type="entry name" value="HD/PDEase_dom"/>
</dbReference>
<feature type="domain" description="HD" evidence="1">
    <location>
        <begin position="127"/>
        <end position="250"/>
    </location>
</feature>
<dbReference type="GO" id="GO:0016787">
    <property type="term" value="F:hydrolase activity"/>
    <property type="evidence" value="ECO:0007669"/>
    <property type="project" value="UniProtKB-KW"/>
</dbReference>
<dbReference type="SMART" id="SM00471">
    <property type="entry name" value="HDc"/>
    <property type="match status" value="1"/>
</dbReference>
<evidence type="ECO:0000313" key="4">
    <source>
        <dbReference type="Proteomes" id="UP001254848"/>
    </source>
</evidence>
<gene>
    <name evidence="3" type="ORF">Q4T40_08465</name>
</gene>
<dbReference type="PANTHER" id="PTHR43155">
    <property type="entry name" value="CYCLIC DI-GMP PHOSPHODIESTERASE PA4108-RELATED"/>
    <property type="match status" value="1"/>
</dbReference>
<dbReference type="PANTHER" id="PTHR43155:SF2">
    <property type="entry name" value="CYCLIC DI-GMP PHOSPHODIESTERASE PA4108"/>
    <property type="match status" value="1"/>
</dbReference>
<dbReference type="PROSITE" id="PS51831">
    <property type="entry name" value="HD"/>
    <property type="match status" value="1"/>
</dbReference>
<dbReference type="SUPFAM" id="SSF109604">
    <property type="entry name" value="HD-domain/PDEase-like"/>
    <property type="match status" value="1"/>
</dbReference>
<comment type="caution">
    <text evidence="3">The sequence shown here is derived from an EMBL/GenBank/DDBJ whole genome shotgun (WGS) entry which is preliminary data.</text>
</comment>
<accession>A0ABU3NWT2</accession>